<reference evidence="2" key="1">
    <citation type="journal article" date="2015" name="Nature">
        <title>Complex archaea that bridge the gap between prokaryotes and eukaryotes.</title>
        <authorList>
            <person name="Spang A."/>
            <person name="Saw J.H."/>
            <person name="Jorgensen S.L."/>
            <person name="Zaremba-Niedzwiedzka K."/>
            <person name="Martijn J."/>
            <person name="Lind A.E."/>
            <person name="van Eijk R."/>
            <person name="Schleper C."/>
            <person name="Guy L."/>
            <person name="Ettema T.J."/>
        </authorList>
    </citation>
    <scope>NUCLEOTIDE SEQUENCE</scope>
</reference>
<sequence>MNFFEIIFGGFILIFIVVIILDLLYKLSVKILHKKRH</sequence>
<gene>
    <name evidence="2" type="ORF">LCGC14_1513280</name>
</gene>
<evidence type="ECO:0000256" key="1">
    <source>
        <dbReference type="SAM" id="Phobius"/>
    </source>
</evidence>
<proteinExistence type="predicted"/>
<keyword evidence="1" id="KW-0812">Transmembrane</keyword>
<comment type="caution">
    <text evidence="2">The sequence shown here is derived from an EMBL/GenBank/DDBJ whole genome shotgun (WGS) entry which is preliminary data.</text>
</comment>
<feature type="transmembrane region" description="Helical" evidence="1">
    <location>
        <begin position="6"/>
        <end position="25"/>
    </location>
</feature>
<protein>
    <submittedName>
        <fullName evidence="2">Uncharacterized protein</fullName>
    </submittedName>
</protein>
<keyword evidence="1" id="KW-0472">Membrane</keyword>
<accession>A0A0F9LGC0</accession>
<dbReference type="AlphaFoldDB" id="A0A0F9LGC0"/>
<keyword evidence="1" id="KW-1133">Transmembrane helix</keyword>
<dbReference type="EMBL" id="LAZR01011133">
    <property type="protein sequence ID" value="KKM63255.1"/>
    <property type="molecule type" value="Genomic_DNA"/>
</dbReference>
<evidence type="ECO:0000313" key="2">
    <source>
        <dbReference type="EMBL" id="KKM63255.1"/>
    </source>
</evidence>
<name>A0A0F9LGC0_9ZZZZ</name>
<organism evidence="2">
    <name type="scientific">marine sediment metagenome</name>
    <dbReference type="NCBI Taxonomy" id="412755"/>
    <lineage>
        <taxon>unclassified sequences</taxon>
        <taxon>metagenomes</taxon>
        <taxon>ecological metagenomes</taxon>
    </lineage>
</organism>